<evidence type="ECO:0000313" key="5">
    <source>
        <dbReference type="EMBL" id="HJB07157.1"/>
    </source>
</evidence>
<keyword evidence="3" id="KW-0804">Transcription</keyword>
<dbReference type="InterPro" id="IPR000835">
    <property type="entry name" value="HTH_MarR-typ"/>
</dbReference>
<evidence type="ECO:0000259" key="4">
    <source>
        <dbReference type="PROSITE" id="PS50995"/>
    </source>
</evidence>
<reference evidence="5" key="2">
    <citation type="submission" date="2021-04" db="EMBL/GenBank/DDBJ databases">
        <authorList>
            <person name="Gilroy R."/>
        </authorList>
    </citation>
    <scope>NUCLEOTIDE SEQUENCE</scope>
    <source>
        <strain evidence="5">CHK188-4685</strain>
    </source>
</reference>
<dbReference type="GO" id="GO:0003677">
    <property type="term" value="F:DNA binding"/>
    <property type="evidence" value="ECO:0007669"/>
    <property type="project" value="UniProtKB-KW"/>
</dbReference>
<dbReference type="PANTHER" id="PTHR42756">
    <property type="entry name" value="TRANSCRIPTIONAL REGULATOR, MARR"/>
    <property type="match status" value="1"/>
</dbReference>
<dbReference type="SUPFAM" id="SSF46785">
    <property type="entry name" value="Winged helix' DNA-binding domain"/>
    <property type="match status" value="1"/>
</dbReference>
<dbReference type="EMBL" id="DWYS01000058">
    <property type="protein sequence ID" value="HJB07157.1"/>
    <property type="molecule type" value="Genomic_DNA"/>
</dbReference>
<comment type="caution">
    <text evidence="5">The sequence shown here is derived from an EMBL/GenBank/DDBJ whole genome shotgun (WGS) entry which is preliminary data.</text>
</comment>
<keyword evidence="1" id="KW-0805">Transcription regulation</keyword>
<feature type="domain" description="HTH marR-type" evidence="4">
    <location>
        <begin position="7"/>
        <end position="141"/>
    </location>
</feature>
<dbReference type="InterPro" id="IPR036388">
    <property type="entry name" value="WH-like_DNA-bd_sf"/>
</dbReference>
<gene>
    <name evidence="5" type="ORF">H9716_04755</name>
</gene>
<name>A0A9D2L6Y5_9FIRM</name>
<evidence type="ECO:0000256" key="2">
    <source>
        <dbReference type="ARBA" id="ARBA00023125"/>
    </source>
</evidence>
<reference evidence="5" key="1">
    <citation type="journal article" date="2021" name="PeerJ">
        <title>Extensive microbial diversity within the chicken gut microbiome revealed by metagenomics and culture.</title>
        <authorList>
            <person name="Gilroy R."/>
            <person name="Ravi A."/>
            <person name="Getino M."/>
            <person name="Pursley I."/>
            <person name="Horton D.L."/>
            <person name="Alikhan N.F."/>
            <person name="Baker D."/>
            <person name="Gharbi K."/>
            <person name="Hall N."/>
            <person name="Watson M."/>
            <person name="Adriaenssens E.M."/>
            <person name="Foster-Nyarko E."/>
            <person name="Jarju S."/>
            <person name="Secka A."/>
            <person name="Antonio M."/>
            <person name="Oren A."/>
            <person name="Chaudhuri R.R."/>
            <person name="La Ragione R."/>
            <person name="Hildebrand F."/>
            <person name="Pallen M.J."/>
        </authorList>
    </citation>
    <scope>NUCLEOTIDE SEQUENCE</scope>
    <source>
        <strain evidence="5">CHK188-4685</strain>
    </source>
</reference>
<organism evidence="5 6">
    <name type="scientific">Candidatus Enterocloster faecavium</name>
    <dbReference type="NCBI Taxonomy" id="2838560"/>
    <lineage>
        <taxon>Bacteria</taxon>
        <taxon>Bacillati</taxon>
        <taxon>Bacillota</taxon>
        <taxon>Clostridia</taxon>
        <taxon>Lachnospirales</taxon>
        <taxon>Lachnospiraceae</taxon>
        <taxon>Enterocloster</taxon>
    </lineage>
</organism>
<dbReference type="SMART" id="SM00347">
    <property type="entry name" value="HTH_MARR"/>
    <property type="match status" value="1"/>
</dbReference>
<dbReference type="Proteomes" id="UP000886804">
    <property type="component" value="Unassembled WGS sequence"/>
</dbReference>
<dbReference type="PROSITE" id="PS50995">
    <property type="entry name" value="HTH_MARR_2"/>
    <property type="match status" value="1"/>
</dbReference>
<dbReference type="AlphaFoldDB" id="A0A9D2L6Y5"/>
<proteinExistence type="predicted"/>
<dbReference type="GO" id="GO:0003700">
    <property type="term" value="F:DNA-binding transcription factor activity"/>
    <property type="evidence" value="ECO:0007669"/>
    <property type="project" value="InterPro"/>
</dbReference>
<accession>A0A9D2L6Y5</accession>
<dbReference type="Pfam" id="PF12802">
    <property type="entry name" value="MarR_2"/>
    <property type="match status" value="1"/>
</dbReference>
<evidence type="ECO:0000256" key="3">
    <source>
        <dbReference type="ARBA" id="ARBA00023163"/>
    </source>
</evidence>
<evidence type="ECO:0000313" key="6">
    <source>
        <dbReference type="Proteomes" id="UP000886804"/>
    </source>
</evidence>
<sequence>MSEKFQTEDLFMMFKKISWNLSSQLEFRLKDEEIRGTQVYFLVYILRHHLQGTYLTELSREIGLSKSTLSALVKRMRKSGYLCVRETPGDVRIKQICPTDKLLEEKEEFLRRTGKMEEELNESLNSEEKEQLRRLGKKLLDRLEQMESDETKTDRRLFEREKCNTAVKAV</sequence>
<dbReference type="PANTHER" id="PTHR42756:SF1">
    <property type="entry name" value="TRANSCRIPTIONAL REPRESSOR OF EMRAB OPERON"/>
    <property type="match status" value="1"/>
</dbReference>
<evidence type="ECO:0000256" key="1">
    <source>
        <dbReference type="ARBA" id="ARBA00023015"/>
    </source>
</evidence>
<protein>
    <submittedName>
        <fullName evidence="5">Winged helix-turn-helix transcriptional regulator</fullName>
    </submittedName>
</protein>
<keyword evidence="2" id="KW-0238">DNA-binding</keyword>
<dbReference type="Gene3D" id="1.10.10.10">
    <property type="entry name" value="Winged helix-like DNA-binding domain superfamily/Winged helix DNA-binding domain"/>
    <property type="match status" value="1"/>
</dbReference>
<dbReference type="InterPro" id="IPR036390">
    <property type="entry name" value="WH_DNA-bd_sf"/>
</dbReference>